<sequence length="69" mass="7613">MTPAPAEDRLRILALEPVVFCCGEVLPEPQVWVLAEDRAGRRFSCRVPVSRAEVLGLASGAVCQREDLY</sequence>
<organism evidence="1 2">
    <name type="scientific">Oscillibacter valericigenes</name>
    <dbReference type="NCBI Taxonomy" id="351091"/>
    <lineage>
        <taxon>Bacteria</taxon>
        <taxon>Bacillati</taxon>
        <taxon>Bacillota</taxon>
        <taxon>Clostridia</taxon>
        <taxon>Eubacteriales</taxon>
        <taxon>Oscillospiraceae</taxon>
        <taxon>Oscillibacter</taxon>
    </lineage>
</organism>
<dbReference type="EMBL" id="JACSNX010000018">
    <property type="protein sequence ID" value="MBM6851894.1"/>
    <property type="molecule type" value="Genomic_DNA"/>
</dbReference>
<comment type="caution">
    <text evidence="1">The sequence shown here is derived from an EMBL/GenBank/DDBJ whole genome shotgun (WGS) entry which is preliminary data.</text>
</comment>
<accession>A0ABS2FW77</accession>
<proteinExistence type="predicted"/>
<keyword evidence="2" id="KW-1185">Reference proteome</keyword>
<reference evidence="1 2" key="1">
    <citation type="journal article" date="2021" name="Sci. Rep.">
        <title>The distribution of antibiotic resistance genes in chicken gut microbiota commensals.</title>
        <authorList>
            <person name="Juricova H."/>
            <person name="Matiasovicova J."/>
            <person name="Kubasova T."/>
            <person name="Cejkova D."/>
            <person name="Rychlik I."/>
        </authorList>
    </citation>
    <scope>NUCLEOTIDE SEQUENCE [LARGE SCALE GENOMIC DNA]</scope>
    <source>
        <strain evidence="1 2">An411</strain>
    </source>
</reference>
<name>A0ABS2FW77_9FIRM</name>
<evidence type="ECO:0000313" key="1">
    <source>
        <dbReference type="EMBL" id="MBM6851894.1"/>
    </source>
</evidence>
<dbReference type="Proteomes" id="UP000719500">
    <property type="component" value="Unassembled WGS sequence"/>
</dbReference>
<evidence type="ECO:0000313" key="2">
    <source>
        <dbReference type="Proteomes" id="UP000719500"/>
    </source>
</evidence>
<gene>
    <name evidence="1" type="ORF">H9X91_10655</name>
</gene>
<dbReference type="RefSeq" id="WP_204804945.1">
    <property type="nucleotide sequence ID" value="NZ_JACSNX010000018.1"/>
</dbReference>
<protein>
    <submittedName>
        <fullName evidence="1">Uncharacterized protein</fullName>
    </submittedName>
</protein>